<gene>
    <name evidence="3" type="ORF">B5807_07706</name>
</gene>
<evidence type="ECO:0000259" key="2">
    <source>
        <dbReference type="PROSITE" id="PS50048"/>
    </source>
</evidence>
<proteinExistence type="predicted"/>
<evidence type="ECO:0000313" key="3">
    <source>
        <dbReference type="EMBL" id="OSS48462.1"/>
    </source>
</evidence>
<dbReference type="Proteomes" id="UP000193240">
    <property type="component" value="Unassembled WGS sequence"/>
</dbReference>
<dbReference type="Pfam" id="PF00172">
    <property type="entry name" value="Zn_clus"/>
    <property type="match status" value="1"/>
</dbReference>
<dbReference type="SUPFAM" id="SSF57701">
    <property type="entry name" value="Zn2/Cys6 DNA-binding domain"/>
    <property type="match status" value="1"/>
</dbReference>
<dbReference type="PROSITE" id="PS00463">
    <property type="entry name" value="ZN2_CY6_FUNGAL_1"/>
    <property type="match status" value="1"/>
</dbReference>
<organism evidence="3 4">
    <name type="scientific">Epicoccum nigrum</name>
    <name type="common">Soil fungus</name>
    <name type="synonym">Epicoccum purpurascens</name>
    <dbReference type="NCBI Taxonomy" id="105696"/>
    <lineage>
        <taxon>Eukaryota</taxon>
        <taxon>Fungi</taxon>
        <taxon>Dikarya</taxon>
        <taxon>Ascomycota</taxon>
        <taxon>Pezizomycotina</taxon>
        <taxon>Dothideomycetes</taxon>
        <taxon>Pleosporomycetidae</taxon>
        <taxon>Pleosporales</taxon>
        <taxon>Pleosporineae</taxon>
        <taxon>Didymellaceae</taxon>
        <taxon>Epicoccum</taxon>
    </lineage>
</organism>
<dbReference type="EMBL" id="KZ107846">
    <property type="protein sequence ID" value="OSS48462.1"/>
    <property type="molecule type" value="Genomic_DNA"/>
</dbReference>
<evidence type="ECO:0000256" key="1">
    <source>
        <dbReference type="ARBA" id="ARBA00023242"/>
    </source>
</evidence>
<dbReference type="PANTHER" id="PTHR38791:SF12">
    <property type="entry name" value="TRANSCRIPTION FACTOR DOMAIN-CONTAINING PROTEIN-RELATED"/>
    <property type="match status" value="1"/>
</dbReference>
<feature type="domain" description="Zn(2)-C6 fungal-type" evidence="2">
    <location>
        <begin position="10"/>
        <end position="38"/>
    </location>
</feature>
<keyword evidence="4" id="KW-1185">Reference proteome</keyword>
<dbReference type="InterPro" id="IPR053175">
    <property type="entry name" value="DHMBA_Reg_Transcription_Factor"/>
</dbReference>
<dbReference type="InterPro" id="IPR001138">
    <property type="entry name" value="Zn2Cys6_DnaBD"/>
</dbReference>
<dbReference type="OMA" id="SEDACEP"/>
<dbReference type="SMART" id="SM00066">
    <property type="entry name" value="GAL4"/>
    <property type="match status" value="1"/>
</dbReference>
<reference evidence="3 4" key="1">
    <citation type="journal article" date="2017" name="Genome Announc.">
        <title>Genome sequence of the saprophytic ascomycete Epicoccum nigrum ICMP 19927 strain isolated from New Zealand.</title>
        <authorList>
            <person name="Fokin M."/>
            <person name="Fleetwood D."/>
            <person name="Weir B.S."/>
            <person name="Villas-Boas S.G."/>
        </authorList>
    </citation>
    <scope>NUCLEOTIDE SEQUENCE [LARGE SCALE GENOMIC DNA]</scope>
    <source>
        <strain evidence="3 4">ICMP 19927</strain>
    </source>
</reference>
<accession>A0A1Y2LXT9</accession>
<name>A0A1Y2LXT9_EPING</name>
<dbReference type="PROSITE" id="PS50048">
    <property type="entry name" value="ZN2_CY6_FUNGAL_2"/>
    <property type="match status" value="1"/>
</dbReference>
<dbReference type="PANTHER" id="PTHR38791">
    <property type="entry name" value="ZN(II)2CYS6 TRANSCRIPTION FACTOR (EUROFUNG)-RELATED-RELATED"/>
    <property type="match status" value="1"/>
</dbReference>
<dbReference type="InterPro" id="IPR036864">
    <property type="entry name" value="Zn2-C6_fun-type_DNA-bd_sf"/>
</dbReference>
<dbReference type="Gene3D" id="4.10.240.10">
    <property type="entry name" value="Zn(2)-C6 fungal-type DNA-binding domain"/>
    <property type="match status" value="1"/>
</dbReference>
<evidence type="ECO:0000313" key="4">
    <source>
        <dbReference type="Proteomes" id="UP000193240"/>
    </source>
</evidence>
<sequence length="518" mass="57711">MVFPGHFSTGCMLCRRRKVKCDEAKPTCKRCFTYGKPCPGYTDEFSFKHTRARSNNKHTLSPSSDKRSLCTQPKEDYVLSPSHTAPITNRIAIARPPDPCYDELSLCYFVRRFVSPDDGDGLPGHFSFLPGIFDHHNKGLLETATLSVSQLAAYHQFGKEELRTQSLQNYGSVIRRLQEIIKSGEQIDDDKVIATILLLCTYKDISGEGLGDSSEHAPGLFYLIERRGPEQIGTRRGAELFLLALLRLQIHSFLHEDAKYSDPGSIATLMSVFDPLFRALSMMSQTISLRIRLLRLVELGRQNDQVSSPASSIESSIDPREEQLLLLECFEMIDKFYVWDNEASLYWQRIFEGRGVPTGLGQMSSSTTHYDAETACIIILVRSARLILLLTMLLYHGELHVVKGTQGDSYDDLWTECKPVLESDVSKTIEDMLAAVPYALGDIDVNGKPTTMSYDGAAAIMIVHSIRLISCCAYATPAQLGRADIILKRMNSAIGIRSAVGWTVGGTFGMGLGMGRFF</sequence>
<protein>
    <recommendedName>
        <fullName evidence="2">Zn(2)-C6 fungal-type domain-containing protein</fullName>
    </recommendedName>
</protein>
<dbReference type="AlphaFoldDB" id="A0A1Y2LXT9"/>
<dbReference type="GO" id="GO:0008270">
    <property type="term" value="F:zinc ion binding"/>
    <property type="evidence" value="ECO:0007669"/>
    <property type="project" value="InterPro"/>
</dbReference>
<keyword evidence="1" id="KW-0539">Nucleus</keyword>
<dbReference type="CDD" id="cd00067">
    <property type="entry name" value="GAL4"/>
    <property type="match status" value="1"/>
</dbReference>
<dbReference type="InParanoid" id="A0A1Y2LXT9"/>
<dbReference type="GO" id="GO:0000981">
    <property type="term" value="F:DNA-binding transcription factor activity, RNA polymerase II-specific"/>
    <property type="evidence" value="ECO:0007669"/>
    <property type="project" value="InterPro"/>
</dbReference>